<dbReference type="PANTHER" id="PTHR13471:SF0">
    <property type="entry name" value="NUCLEAR EXOSOME REGULATOR NRDE2"/>
    <property type="match status" value="1"/>
</dbReference>
<dbReference type="AlphaFoldDB" id="A0A835IW62"/>
<gene>
    <name evidence="5" type="ORF">IFM89_020802</name>
</gene>
<evidence type="ECO:0000256" key="2">
    <source>
        <dbReference type="ARBA" id="ARBA00009265"/>
    </source>
</evidence>
<dbReference type="GO" id="GO:1902369">
    <property type="term" value="P:negative regulation of RNA catabolic process"/>
    <property type="evidence" value="ECO:0007669"/>
    <property type="project" value="TreeGrafter"/>
</dbReference>
<feature type="compositionally biased region" description="Acidic residues" evidence="4">
    <location>
        <begin position="80"/>
        <end position="96"/>
    </location>
</feature>
<dbReference type="Pfam" id="PF08424">
    <property type="entry name" value="NRDE-2"/>
    <property type="match status" value="1"/>
</dbReference>
<evidence type="ECO:0000256" key="3">
    <source>
        <dbReference type="ARBA" id="ARBA00023242"/>
    </source>
</evidence>
<dbReference type="SMART" id="SM00386">
    <property type="entry name" value="HAT"/>
    <property type="match status" value="3"/>
</dbReference>
<accession>A0A835IW62</accession>
<organism evidence="5 6">
    <name type="scientific">Coptis chinensis</name>
    <dbReference type="NCBI Taxonomy" id="261450"/>
    <lineage>
        <taxon>Eukaryota</taxon>
        <taxon>Viridiplantae</taxon>
        <taxon>Streptophyta</taxon>
        <taxon>Embryophyta</taxon>
        <taxon>Tracheophyta</taxon>
        <taxon>Spermatophyta</taxon>
        <taxon>Magnoliopsida</taxon>
        <taxon>Ranunculales</taxon>
        <taxon>Ranunculaceae</taxon>
        <taxon>Coptidoideae</taxon>
        <taxon>Coptis</taxon>
    </lineage>
</organism>
<dbReference type="InterPro" id="IPR013633">
    <property type="entry name" value="NRDE-2"/>
</dbReference>
<keyword evidence="3" id="KW-0539">Nucleus</keyword>
<proteinExistence type="inferred from homology"/>
<dbReference type="GO" id="GO:0071013">
    <property type="term" value="C:catalytic step 2 spliceosome"/>
    <property type="evidence" value="ECO:0007669"/>
    <property type="project" value="TreeGrafter"/>
</dbReference>
<feature type="region of interest" description="Disordered" evidence="4">
    <location>
        <begin position="79"/>
        <end position="137"/>
    </location>
</feature>
<dbReference type="InterPro" id="IPR011990">
    <property type="entry name" value="TPR-like_helical_dom_sf"/>
</dbReference>
<comment type="subcellular location">
    <subcellularLocation>
        <location evidence="1">Nucleus</location>
    </subcellularLocation>
</comment>
<name>A0A835IW62_9MAGN</name>
<feature type="compositionally biased region" description="Basic residues" evidence="4">
    <location>
        <begin position="120"/>
        <end position="133"/>
    </location>
</feature>
<evidence type="ECO:0008006" key="7">
    <source>
        <dbReference type="Google" id="ProtNLM"/>
    </source>
</evidence>
<evidence type="ECO:0000256" key="4">
    <source>
        <dbReference type="SAM" id="MobiDB-lite"/>
    </source>
</evidence>
<protein>
    <recommendedName>
        <fullName evidence="7">Protein NRDE2 homolog</fullName>
    </recommendedName>
</protein>
<dbReference type="OrthoDB" id="297219at2759"/>
<feature type="compositionally biased region" description="Polar residues" evidence="4">
    <location>
        <begin position="99"/>
        <end position="109"/>
    </location>
</feature>
<reference evidence="5 6" key="1">
    <citation type="submission" date="2020-10" db="EMBL/GenBank/DDBJ databases">
        <title>The Coptis chinensis genome and diversification of protoberbering-type alkaloids.</title>
        <authorList>
            <person name="Wang B."/>
            <person name="Shu S."/>
            <person name="Song C."/>
            <person name="Liu Y."/>
        </authorList>
    </citation>
    <scope>NUCLEOTIDE SEQUENCE [LARGE SCALE GENOMIC DNA]</scope>
    <source>
        <strain evidence="5">HL-2020</strain>
        <tissue evidence="5">Leaf</tissue>
    </source>
</reference>
<keyword evidence="6" id="KW-1185">Reference proteome</keyword>
<evidence type="ECO:0000313" key="6">
    <source>
        <dbReference type="Proteomes" id="UP000631114"/>
    </source>
</evidence>
<dbReference type="InterPro" id="IPR003107">
    <property type="entry name" value="HAT"/>
</dbReference>
<dbReference type="GO" id="GO:0006396">
    <property type="term" value="P:RNA processing"/>
    <property type="evidence" value="ECO:0007669"/>
    <property type="project" value="InterPro"/>
</dbReference>
<dbReference type="Gene3D" id="1.25.40.10">
    <property type="entry name" value="Tetratricopeptide repeat domain"/>
    <property type="match status" value="1"/>
</dbReference>
<sequence length="1099" mass="126044">MLKSRRARQVEMEAKQNEEEAEGEKLSPSSKQPSSSSSFLFPLLNPSSQHESREKQSQWLSNTSFTIDLSIVNQSISSQYEDEYEDDELEQEEEEVVPLSSNQTYSLLNSSSSSEEEDKRRKKKKKSKHKRKRERVESSDYFNYNASSRKRGVKAWEEDLDTKPSKDYYFDSRGDRDNLAFGSLYRMDVARYKPLKPSELCGLHFQSLYKRKNWDSLWDGDQDTDVLDDKLRSGGRIKFQVSSHRKPLGCRRLEKKISILEKATELNPDNEDLLLSLMKAYQSRDNREVLIERWEKILVQHSGNYMLWREFLRVIQGDFSRFKVSEVRKMYAHAIEALSAACGRLSRQGHQTAKLGRDIIQVELGLVDTFVSLCRFEWQSGYQELATALFQAEIEFSLFSPSLLLTEQSKLRLFEHFWNENGSRVGEDGALGWSVWLEKEEENRQKVIIEDSIQESQGGWTGWSEPPLVKDETGRKAEGLMDGVAVGNGVEENLEDEAIQQDDDVELLLRKMGIDVDKEAECEVKDTAVWTRWSEEELSRDSGQWMPILRKICSPVPGGLEDYLTLALSSLVPDDPPDREGEEQILRVILFEDISEFLFSLSCEEARLSLVSQFIDFFGGKFSRWVCTNNSSWMAKILSLETLSDSILDDIRKINESTQAQSNSNGFNLTCLLGNSLDITSRTNMMKFLRNTICLCLTAFPRNYILEEAALVSEELYMTKMNSFTCSATPSRTLAKRLLKNDRQDLLLCGVYAQTEAAFGNLDLARKVFDMALSSITDLPSDLQSNISLLYLWYAEMELSNCSDEGLESSSLRAVHILSCLGSGDKYSVFKCQPSSPQLLRARQGFKEQIRTLRATWARGDIKDESVALICAASLFEDLTSGEASGVGVIEEAFSMVLPGRRSQSSQLEFLFNYYIKRLQKHYERLKPSRVFQSILQGLQIYPYNPKLLAAFIEIGCLYTVPNKLRLIFDEFCHTKPSVILWLFALSYELGKEGSRHRIHALFERAVADDRLQDCVILWRCYLAYEADVACNLSAARRIFFRAINACPWSKKLWLDGFLKLNSILTAKEMSDLQEVMRDKELNLRTDIYEILLQDEIKP</sequence>
<dbReference type="PANTHER" id="PTHR13471">
    <property type="entry name" value="TETRATRICOPEPTIDE-LIKE HELICAL"/>
    <property type="match status" value="1"/>
</dbReference>
<feature type="region of interest" description="Disordered" evidence="4">
    <location>
        <begin position="1"/>
        <end position="58"/>
    </location>
</feature>
<evidence type="ECO:0000313" key="5">
    <source>
        <dbReference type="EMBL" id="KAF9625216.1"/>
    </source>
</evidence>
<comment type="similarity">
    <text evidence="2">Belongs to the NRDE2 family.</text>
</comment>
<evidence type="ECO:0000256" key="1">
    <source>
        <dbReference type="ARBA" id="ARBA00004123"/>
    </source>
</evidence>
<dbReference type="Proteomes" id="UP000631114">
    <property type="component" value="Unassembled WGS sequence"/>
</dbReference>
<comment type="caution">
    <text evidence="5">The sequence shown here is derived from an EMBL/GenBank/DDBJ whole genome shotgun (WGS) entry which is preliminary data.</text>
</comment>
<feature type="compositionally biased region" description="Basic and acidic residues" evidence="4">
    <location>
        <begin position="8"/>
        <end position="18"/>
    </location>
</feature>
<feature type="compositionally biased region" description="Low complexity" evidence="4">
    <location>
        <begin position="26"/>
        <end position="49"/>
    </location>
</feature>
<dbReference type="EMBL" id="JADFTS010000001">
    <property type="protein sequence ID" value="KAF9625216.1"/>
    <property type="molecule type" value="Genomic_DNA"/>
</dbReference>
<dbReference type="GO" id="GO:0031048">
    <property type="term" value="P:regulatory ncRNA-mediated heterochromatin formation"/>
    <property type="evidence" value="ECO:0007669"/>
    <property type="project" value="TreeGrafter"/>
</dbReference>